<gene>
    <name evidence="2" type="ORF">EJ903_01600</name>
</gene>
<name>A0A3S0RCC5_9PROT</name>
<proteinExistence type="predicted"/>
<sequence length="253" mass="27391">MNGSVMERPMERLPDADTLDSQAASLLVRAASGLRRIAQFHADAPSVAFMTGLHAAPLHATFALHLDRDDAHQAMALIDEVVSDLPAPVTEESLAALWAEHTAIYHSGLYRTDPTETAWLGEDGHPPSGPVHDTRHSDRAVTNAESLPPADHLVSGLLQLAILLERGDILCATAAMDEHLLRWVPAFCSRVATRCREPFYAGVAILTNAHLDHLRDLLAASGGPARPTEDGTTDTRRRRWTEGRVPRTCGGDA</sequence>
<keyword evidence="3" id="KW-1185">Reference proteome</keyword>
<evidence type="ECO:0008006" key="4">
    <source>
        <dbReference type="Google" id="ProtNLM"/>
    </source>
</evidence>
<dbReference type="OrthoDB" id="7849731at2"/>
<dbReference type="Proteomes" id="UP000277007">
    <property type="component" value="Unassembled WGS sequence"/>
</dbReference>
<dbReference type="Gene3D" id="1.10.3480.10">
    <property type="entry name" value="TorD-like"/>
    <property type="match status" value="1"/>
</dbReference>
<comment type="caution">
    <text evidence="2">The sequence shown here is derived from an EMBL/GenBank/DDBJ whole genome shotgun (WGS) entry which is preliminary data.</text>
</comment>
<evidence type="ECO:0000256" key="1">
    <source>
        <dbReference type="SAM" id="MobiDB-lite"/>
    </source>
</evidence>
<dbReference type="RefSeq" id="WP_126611454.1">
    <property type="nucleotide sequence ID" value="NZ_JBHUCY010000008.1"/>
</dbReference>
<feature type="compositionally biased region" description="Basic and acidic residues" evidence="1">
    <location>
        <begin position="227"/>
        <end position="245"/>
    </location>
</feature>
<protein>
    <recommendedName>
        <fullName evidence="4">Chaperone TorD involved in molybdoenzyme TorA maturation</fullName>
    </recommendedName>
</protein>
<dbReference type="InterPro" id="IPR036411">
    <property type="entry name" value="TorD-like_sf"/>
</dbReference>
<organism evidence="2 3">
    <name type="scientific">Azospirillum griseum</name>
    <dbReference type="NCBI Taxonomy" id="2496639"/>
    <lineage>
        <taxon>Bacteria</taxon>
        <taxon>Pseudomonadati</taxon>
        <taxon>Pseudomonadota</taxon>
        <taxon>Alphaproteobacteria</taxon>
        <taxon>Rhodospirillales</taxon>
        <taxon>Azospirillaceae</taxon>
        <taxon>Azospirillum</taxon>
    </lineage>
</organism>
<accession>A0A3S0RCC5</accession>
<dbReference type="EMBL" id="RXMA01000001">
    <property type="protein sequence ID" value="RTR24482.1"/>
    <property type="molecule type" value="Genomic_DNA"/>
</dbReference>
<evidence type="ECO:0000313" key="3">
    <source>
        <dbReference type="Proteomes" id="UP000277007"/>
    </source>
</evidence>
<reference evidence="2 3" key="1">
    <citation type="submission" date="2018-12" db="EMBL/GenBank/DDBJ databases">
        <authorList>
            <person name="Yang Y."/>
        </authorList>
    </citation>
    <scope>NUCLEOTIDE SEQUENCE [LARGE SCALE GENOMIC DNA]</scope>
    <source>
        <strain evidence="2 3">L-25-5w-1</strain>
    </source>
</reference>
<evidence type="ECO:0000313" key="2">
    <source>
        <dbReference type="EMBL" id="RTR24482.1"/>
    </source>
</evidence>
<dbReference type="SUPFAM" id="SSF89155">
    <property type="entry name" value="TorD-like"/>
    <property type="match status" value="1"/>
</dbReference>
<feature type="region of interest" description="Disordered" evidence="1">
    <location>
        <begin position="220"/>
        <end position="253"/>
    </location>
</feature>
<dbReference type="AlphaFoldDB" id="A0A3S0RCC5"/>